<feature type="signal peptide" evidence="2">
    <location>
        <begin position="1"/>
        <end position="26"/>
    </location>
</feature>
<keyword evidence="1" id="KW-0175">Coiled coil</keyword>
<sequence length="469" mass="49266">MQRRNTAPLHLLLAATALVAPGTAFAQSTPREAELEARLAKLEAEMQSLRADLASARSDQAATAAVAQEAAAKSDAAATKVAALQPQPAQAAPADGFRSGATTIKIGGFIKLTATNSRFSEGEVATNSLGRDFYLPQSIPVGSGPAARVQDFSAKQSRLWLNLSTDVAGHAVKGYVETDFQTSPGTQGSQRTTNGYNLALRRAYIQVDKFTFGQDWSTFQYVGALPESTDFVGATEGTVFVRQPLVRYSAPLGGGVTLHASIENAESGTATLGAPALAENGDDSIPDFAARIAYAGKLGELSLAGLAREVRVANAGVAAKNFGWGVSAAGKIYLAADKGSDIRFMATYGSNAGRYIGLNFAPDSVFDPATGTLADVREFAALAAVRLAVAPQLRANLMGSYQDVDYAGSIPLATLSGFNDKAWSAAANLFWSPVKSIDLGIEYRHGEREIVSGAKGQLDRFEFAAKYSF</sequence>
<gene>
    <name evidence="3" type="ORF">AOA14_00460</name>
</gene>
<protein>
    <submittedName>
        <fullName evidence="3">Uncharacterized protein</fullName>
    </submittedName>
</protein>
<evidence type="ECO:0000256" key="1">
    <source>
        <dbReference type="SAM" id="Coils"/>
    </source>
</evidence>
<dbReference type="EMBL" id="CP013342">
    <property type="protein sequence ID" value="AMU93082.1"/>
    <property type="molecule type" value="Genomic_DNA"/>
</dbReference>
<feature type="chain" id="PRO_5032971377" evidence="2">
    <location>
        <begin position="27"/>
        <end position="469"/>
    </location>
</feature>
<organism evidence="3 4">
    <name type="scientific">Sphingopyxis terrae subsp. terrae NBRC 15098</name>
    <dbReference type="NCBI Taxonomy" id="1219058"/>
    <lineage>
        <taxon>Bacteria</taxon>
        <taxon>Pseudomonadati</taxon>
        <taxon>Pseudomonadota</taxon>
        <taxon>Alphaproteobacteria</taxon>
        <taxon>Sphingomonadales</taxon>
        <taxon>Sphingomonadaceae</taxon>
        <taxon>Sphingopyxis</taxon>
    </lineage>
</organism>
<keyword evidence="2" id="KW-0732">Signal</keyword>
<evidence type="ECO:0000256" key="2">
    <source>
        <dbReference type="SAM" id="SignalP"/>
    </source>
</evidence>
<dbReference type="RefSeq" id="WP_062900392.1">
    <property type="nucleotide sequence ID" value="NZ_CP013342.1"/>
</dbReference>
<dbReference type="KEGG" id="ster:AOA14_00460"/>
<dbReference type="STRING" id="1219058.AOA14_00460"/>
<proteinExistence type="predicted"/>
<dbReference type="Pfam" id="PF19577">
    <property type="entry name" value="DcaP"/>
    <property type="match status" value="1"/>
</dbReference>
<dbReference type="SUPFAM" id="SSF56935">
    <property type="entry name" value="Porins"/>
    <property type="match status" value="1"/>
</dbReference>
<dbReference type="InterPro" id="IPR045748">
    <property type="entry name" value="DcaP"/>
</dbReference>
<dbReference type="Proteomes" id="UP000076234">
    <property type="component" value="Chromosome"/>
</dbReference>
<dbReference type="AlphaFoldDB" id="A0A142VTN6"/>
<name>A0A142VTN6_9SPHN</name>
<reference evidence="3 4" key="2">
    <citation type="journal article" date="2016" name="Genome Announc.">
        <title>Complete Genome Sequence of Sphingopyxis terrae Strain 203-1 (NBRC 111660), a Polyethylene Glycol Degrader.</title>
        <authorList>
            <person name="Ohtsubo Y."/>
            <person name="Nonoyama S."/>
            <person name="Nagata Y."/>
            <person name="Numata M."/>
            <person name="Tsuchikane K."/>
            <person name="Hosoyama A."/>
            <person name="Yamazoe A."/>
            <person name="Tsuda M."/>
            <person name="Fujita N."/>
            <person name="Kawai F."/>
        </authorList>
    </citation>
    <scope>NUCLEOTIDE SEQUENCE [LARGE SCALE GENOMIC DNA]</scope>
    <source>
        <strain evidence="3 4">203-1</strain>
    </source>
</reference>
<reference evidence="4" key="1">
    <citation type="submission" date="2015-11" db="EMBL/GenBank/DDBJ databases">
        <title>Complete genome sequence of a polyethylene glycol-degrading strain Sphingopyxis terrae strain 203-1 (NBRC 15098).</title>
        <authorList>
            <person name="Yoshiyuki O."/>
            <person name="Shouta N."/>
            <person name="Nagata Y."/>
            <person name="Numata M."/>
            <person name="Tsuchikane K."/>
            <person name="Hosoyama A."/>
            <person name="Yamazoe A."/>
            <person name="Tsuda M."/>
            <person name="Fujita N."/>
            <person name="Kawai F."/>
        </authorList>
    </citation>
    <scope>NUCLEOTIDE SEQUENCE [LARGE SCALE GENOMIC DNA]</scope>
    <source>
        <strain evidence="4">203-1</strain>
    </source>
</reference>
<accession>A0A142VTN6</accession>
<evidence type="ECO:0000313" key="4">
    <source>
        <dbReference type="Proteomes" id="UP000076234"/>
    </source>
</evidence>
<feature type="coiled-coil region" evidence="1">
    <location>
        <begin position="32"/>
        <end position="59"/>
    </location>
</feature>
<evidence type="ECO:0000313" key="3">
    <source>
        <dbReference type="EMBL" id="AMU93082.1"/>
    </source>
</evidence>